<comment type="caution">
    <text evidence="1">The sequence shown here is derived from an EMBL/GenBank/DDBJ whole genome shotgun (WGS) entry which is preliminary data.</text>
</comment>
<protein>
    <submittedName>
        <fullName evidence="1">Uncharacterized protein</fullName>
    </submittedName>
</protein>
<gene>
    <name evidence="1" type="ORF">FA95DRAFT_1609599</name>
</gene>
<evidence type="ECO:0000313" key="1">
    <source>
        <dbReference type="EMBL" id="KAI0043157.1"/>
    </source>
</evidence>
<organism evidence="1 2">
    <name type="scientific">Auriscalpium vulgare</name>
    <dbReference type="NCBI Taxonomy" id="40419"/>
    <lineage>
        <taxon>Eukaryota</taxon>
        <taxon>Fungi</taxon>
        <taxon>Dikarya</taxon>
        <taxon>Basidiomycota</taxon>
        <taxon>Agaricomycotina</taxon>
        <taxon>Agaricomycetes</taxon>
        <taxon>Russulales</taxon>
        <taxon>Auriscalpiaceae</taxon>
        <taxon>Auriscalpium</taxon>
    </lineage>
</organism>
<keyword evidence="2" id="KW-1185">Reference proteome</keyword>
<dbReference type="EMBL" id="MU276030">
    <property type="protein sequence ID" value="KAI0043157.1"/>
    <property type="molecule type" value="Genomic_DNA"/>
</dbReference>
<proteinExistence type="predicted"/>
<evidence type="ECO:0000313" key="2">
    <source>
        <dbReference type="Proteomes" id="UP000814033"/>
    </source>
</evidence>
<reference evidence="1" key="2">
    <citation type="journal article" date="2022" name="New Phytol.">
        <title>Evolutionary transition to the ectomycorrhizal habit in the genomes of a hyperdiverse lineage of mushroom-forming fungi.</title>
        <authorList>
            <person name="Looney B."/>
            <person name="Miyauchi S."/>
            <person name="Morin E."/>
            <person name="Drula E."/>
            <person name="Courty P.E."/>
            <person name="Kohler A."/>
            <person name="Kuo A."/>
            <person name="LaButti K."/>
            <person name="Pangilinan J."/>
            <person name="Lipzen A."/>
            <person name="Riley R."/>
            <person name="Andreopoulos W."/>
            <person name="He G."/>
            <person name="Johnson J."/>
            <person name="Nolan M."/>
            <person name="Tritt A."/>
            <person name="Barry K.W."/>
            <person name="Grigoriev I.V."/>
            <person name="Nagy L.G."/>
            <person name="Hibbett D."/>
            <person name="Henrissat B."/>
            <person name="Matheny P.B."/>
            <person name="Labbe J."/>
            <person name="Martin F.M."/>
        </authorList>
    </citation>
    <scope>NUCLEOTIDE SEQUENCE</scope>
    <source>
        <strain evidence="1">FP105234-sp</strain>
    </source>
</reference>
<sequence>MPGANGKDDDFRHYAFEVAYAPASDAYIADQTIIRPAFELLRKYDGVHEIYSGVELEDPSILVAIAWDSLKAHQAYEKQPEYKSYIDYLTPCLKGGATPVHVYFTANPMPAFNASVTEVIWVTAKAGDANQAATLKTLDKILEFANNSPDSLIHASYGSVLENAGTFCVVIGWSSFKEKAQVRPKTYPTVGNIVGDGLQLAKAVLKLVRNTVLGDPQGSMALEPIIVGLTGKAVVEPVHCALTKFV</sequence>
<accession>A0ACB8RGX2</accession>
<dbReference type="Proteomes" id="UP000814033">
    <property type="component" value="Unassembled WGS sequence"/>
</dbReference>
<name>A0ACB8RGX2_9AGAM</name>
<reference evidence="1" key="1">
    <citation type="submission" date="2021-02" db="EMBL/GenBank/DDBJ databases">
        <authorList>
            <consortium name="DOE Joint Genome Institute"/>
            <person name="Ahrendt S."/>
            <person name="Looney B.P."/>
            <person name="Miyauchi S."/>
            <person name="Morin E."/>
            <person name="Drula E."/>
            <person name="Courty P.E."/>
            <person name="Chicoki N."/>
            <person name="Fauchery L."/>
            <person name="Kohler A."/>
            <person name="Kuo A."/>
            <person name="Labutti K."/>
            <person name="Pangilinan J."/>
            <person name="Lipzen A."/>
            <person name="Riley R."/>
            <person name="Andreopoulos W."/>
            <person name="He G."/>
            <person name="Johnson J."/>
            <person name="Barry K.W."/>
            <person name="Grigoriev I.V."/>
            <person name="Nagy L."/>
            <person name="Hibbett D."/>
            <person name="Henrissat B."/>
            <person name="Matheny P.B."/>
            <person name="Labbe J."/>
            <person name="Martin F."/>
        </authorList>
    </citation>
    <scope>NUCLEOTIDE SEQUENCE</scope>
    <source>
        <strain evidence="1">FP105234-sp</strain>
    </source>
</reference>